<evidence type="ECO:0000256" key="1">
    <source>
        <dbReference type="ARBA" id="ARBA00038357"/>
    </source>
</evidence>
<accession>A0A2C6K3R4</accession>
<evidence type="ECO:0000259" key="2">
    <source>
        <dbReference type="Pfam" id="PF00173"/>
    </source>
</evidence>
<dbReference type="PANTHER" id="PTHR10281:SF76">
    <property type="entry name" value="CALCUTTA CUP-RELATED"/>
    <property type="match status" value="1"/>
</dbReference>
<dbReference type="InterPro" id="IPR001199">
    <property type="entry name" value="Cyt_B5-like_heme/steroid-bd"/>
</dbReference>
<comment type="caution">
    <text evidence="3">The sequence shown here is derived from an EMBL/GenBank/DDBJ whole genome shotgun (WGS) entry which is preliminary data.</text>
</comment>
<dbReference type="OrthoDB" id="438979at2759"/>
<feature type="domain" description="Cytochrome b5 heme-binding" evidence="2">
    <location>
        <begin position="123"/>
        <end position="172"/>
    </location>
</feature>
<dbReference type="RefSeq" id="XP_067918515.1">
    <property type="nucleotide sequence ID" value="XM_068069509.1"/>
</dbReference>
<dbReference type="InterPro" id="IPR036400">
    <property type="entry name" value="Cyt_B5-like_heme/steroid_sf"/>
</dbReference>
<protein>
    <submittedName>
        <fullName evidence="3">Cytochrome b5 family heme steroid binding domain-containing protein</fullName>
    </submittedName>
</protein>
<dbReference type="AlphaFoldDB" id="A0A2C6K3R4"/>
<dbReference type="GeneID" id="94432720"/>
<evidence type="ECO:0000313" key="4">
    <source>
        <dbReference type="Proteomes" id="UP000221165"/>
    </source>
</evidence>
<dbReference type="Pfam" id="PF00173">
    <property type="entry name" value="Cyt-b5"/>
    <property type="match status" value="1"/>
</dbReference>
<keyword evidence="4" id="KW-1185">Reference proteome</keyword>
<reference evidence="3 4" key="1">
    <citation type="journal article" date="2017" name="Int. J. Parasitol.">
        <title>The genome of the protozoan parasite Cystoisospora suis and a reverse vaccinology approach to identify vaccine candidates.</title>
        <authorList>
            <person name="Palmieri N."/>
            <person name="Shrestha A."/>
            <person name="Ruttkowski B."/>
            <person name="Beck T."/>
            <person name="Vogl C."/>
            <person name="Tomley F."/>
            <person name="Blake D.P."/>
            <person name="Joachim A."/>
        </authorList>
    </citation>
    <scope>NUCLEOTIDE SEQUENCE [LARGE SCALE GENOMIC DNA]</scope>
    <source>
        <strain evidence="3 4">Wien I</strain>
    </source>
</reference>
<sequence length="239" mass="26637">MAAFAPVSTLKSYGVYVWERLDFWTLASVALGSVAIYKMLKVARNCASLCPAHYRCFRASGDRCGEGAVDAEYYKARPKPDPCPRDFTVKELRSFDGRNSFQTNAPAAASLGAAAAASGALPPIYVSLRGRVYDVTSHPDGRRFYGPDGPYSIFAGRDVTMNLAKMVFEESENNVAPSKWKTISAVERRTLDDWEERFKQKYDHVGYVFFGDPEEDKLLQALYREERLKAGLGVDDAEN</sequence>
<dbReference type="InterPro" id="IPR050577">
    <property type="entry name" value="MAPR/NEUFC/NENF-like"/>
</dbReference>
<dbReference type="GO" id="GO:0012505">
    <property type="term" value="C:endomembrane system"/>
    <property type="evidence" value="ECO:0007669"/>
    <property type="project" value="TreeGrafter"/>
</dbReference>
<dbReference type="EMBL" id="MIGC01005588">
    <property type="protein sequence ID" value="PHJ16790.1"/>
    <property type="molecule type" value="Genomic_DNA"/>
</dbReference>
<dbReference type="GO" id="GO:0016020">
    <property type="term" value="C:membrane"/>
    <property type="evidence" value="ECO:0007669"/>
    <property type="project" value="TreeGrafter"/>
</dbReference>
<dbReference type="Proteomes" id="UP000221165">
    <property type="component" value="Unassembled WGS sequence"/>
</dbReference>
<comment type="similarity">
    <text evidence="1">Belongs to the cytochrome b5 family. MAPR subfamily.</text>
</comment>
<dbReference type="SUPFAM" id="SSF55856">
    <property type="entry name" value="Cytochrome b5-like heme/steroid binding domain"/>
    <property type="match status" value="1"/>
</dbReference>
<dbReference type="PANTHER" id="PTHR10281">
    <property type="entry name" value="MEMBRANE-ASSOCIATED PROGESTERONE RECEPTOR COMPONENT-RELATED"/>
    <property type="match status" value="1"/>
</dbReference>
<dbReference type="Gene3D" id="3.10.120.10">
    <property type="entry name" value="Cytochrome b5-like heme/steroid binding domain"/>
    <property type="match status" value="1"/>
</dbReference>
<evidence type="ECO:0000313" key="3">
    <source>
        <dbReference type="EMBL" id="PHJ16790.1"/>
    </source>
</evidence>
<dbReference type="VEuPathDB" id="ToxoDB:CSUI_009393"/>
<gene>
    <name evidence="3" type="ORF">CSUI_009393</name>
</gene>
<organism evidence="3 4">
    <name type="scientific">Cystoisospora suis</name>
    <dbReference type="NCBI Taxonomy" id="483139"/>
    <lineage>
        <taxon>Eukaryota</taxon>
        <taxon>Sar</taxon>
        <taxon>Alveolata</taxon>
        <taxon>Apicomplexa</taxon>
        <taxon>Conoidasida</taxon>
        <taxon>Coccidia</taxon>
        <taxon>Eucoccidiorida</taxon>
        <taxon>Eimeriorina</taxon>
        <taxon>Sarcocystidae</taxon>
        <taxon>Cystoisospora</taxon>
    </lineage>
</organism>
<name>A0A2C6K3R4_9APIC</name>
<proteinExistence type="inferred from homology"/>